<dbReference type="PANTHER" id="PTHR43537:SF24">
    <property type="entry name" value="GLUCONATE OPERON TRANSCRIPTIONAL REPRESSOR"/>
    <property type="match status" value="1"/>
</dbReference>
<evidence type="ECO:0000256" key="2">
    <source>
        <dbReference type="ARBA" id="ARBA00023125"/>
    </source>
</evidence>
<evidence type="ECO:0000313" key="6">
    <source>
        <dbReference type="Proteomes" id="UP000477911"/>
    </source>
</evidence>
<dbReference type="Gene3D" id="1.10.10.10">
    <property type="entry name" value="Winged helix-like DNA-binding domain superfamily/Winged helix DNA-binding domain"/>
    <property type="match status" value="2"/>
</dbReference>
<gene>
    <name evidence="5" type="ORF">GR170_16760</name>
</gene>
<dbReference type="SUPFAM" id="SSF48008">
    <property type="entry name" value="GntR ligand-binding domain-like"/>
    <property type="match status" value="1"/>
</dbReference>
<dbReference type="InterPro" id="IPR008920">
    <property type="entry name" value="TF_FadR/GntR_C"/>
</dbReference>
<dbReference type="SMART" id="SM00345">
    <property type="entry name" value="HTH_GNTR"/>
    <property type="match status" value="2"/>
</dbReference>
<comment type="caution">
    <text evidence="5">The sequence shown here is derived from an EMBL/GenBank/DDBJ whole genome shotgun (WGS) entry which is preliminary data.</text>
</comment>
<proteinExistence type="predicted"/>
<name>A0A6L7G7U4_9RHOB</name>
<dbReference type="GO" id="GO:0003677">
    <property type="term" value="F:DNA binding"/>
    <property type="evidence" value="ECO:0007669"/>
    <property type="project" value="UniProtKB-KW"/>
</dbReference>
<dbReference type="InterPro" id="IPR000524">
    <property type="entry name" value="Tscrpt_reg_HTH_GntR"/>
</dbReference>
<dbReference type="Pfam" id="PF07729">
    <property type="entry name" value="FCD"/>
    <property type="match status" value="1"/>
</dbReference>
<keyword evidence="1" id="KW-0805">Transcription regulation</keyword>
<dbReference type="Gene3D" id="1.20.120.530">
    <property type="entry name" value="GntR ligand-binding domain-like"/>
    <property type="match status" value="1"/>
</dbReference>
<evidence type="ECO:0000259" key="4">
    <source>
        <dbReference type="PROSITE" id="PS50949"/>
    </source>
</evidence>
<sequence length="332" mass="37258">MARSAAAQEPEDHDKRATLFETAAELIRHNIALGLLYPGLVLQESALSERMDMSRATVKRALEMIEAEGRIRRFSGRGFLVCGSDSPRREDLRQIEMDLTSLDDSVGKPNWLRIYEDVERHVTRCPVFGRYRIIEALVAEEYGVSRTIVRDVLGRLQERGLIQKNRTSRWVVEPLTSQMIKNKYQLRAILEVAALRSAELRYDDLRALMDEINSLTPDAVLSARQWFALDRRFFETVILATPNEDLGNSASGNRLALEACQAALFALGLPPDTQSLLELGQVVELALSGSIPAAASMLSTHLEKARDRMIAQLKITAIIEPPQDFPAYLQLA</sequence>
<reference evidence="5 6" key="1">
    <citation type="submission" date="2019-12" db="EMBL/GenBank/DDBJ databases">
        <authorList>
            <person name="Li M."/>
        </authorList>
    </citation>
    <scope>NUCLEOTIDE SEQUENCE [LARGE SCALE GENOMIC DNA]</scope>
    <source>
        <strain evidence="5 6">GBMRC 2024</strain>
    </source>
</reference>
<keyword evidence="2" id="KW-0238">DNA-binding</keyword>
<dbReference type="InterPro" id="IPR036388">
    <property type="entry name" value="WH-like_DNA-bd_sf"/>
</dbReference>
<dbReference type="PANTHER" id="PTHR43537">
    <property type="entry name" value="TRANSCRIPTIONAL REGULATOR, GNTR FAMILY"/>
    <property type="match status" value="1"/>
</dbReference>
<dbReference type="GO" id="GO:0003700">
    <property type="term" value="F:DNA-binding transcription factor activity"/>
    <property type="evidence" value="ECO:0007669"/>
    <property type="project" value="InterPro"/>
</dbReference>
<evidence type="ECO:0000313" key="5">
    <source>
        <dbReference type="EMBL" id="MXN19486.1"/>
    </source>
</evidence>
<organism evidence="5 6">
    <name type="scientific">Pseudooceanicola albus</name>
    <dbReference type="NCBI Taxonomy" id="2692189"/>
    <lineage>
        <taxon>Bacteria</taxon>
        <taxon>Pseudomonadati</taxon>
        <taxon>Pseudomonadota</taxon>
        <taxon>Alphaproteobacteria</taxon>
        <taxon>Rhodobacterales</taxon>
        <taxon>Paracoccaceae</taxon>
        <taxon>Pseudooceanicola</taxon>
    </lineage>
</organism>
<dbReference type="PROSITE" id="PS50949">
    <property type="entry name" value="HTH_GNTR"/>
    <property type="match status" value="1"/>
</dbReference>
<dbReference type="InterPro" id="IPR036390">
    <property type="entry name" value="WH_DNA-bd_sf"/>
</dbReference>
<feature type="domain" description="HTH gntR-type" evidence="4">
    <location>
        <begin position="17"/>
        <end position="84"/>
    </location>
</feature>
<dbReference type="SUPFAM" id="SSF46785">
    <property type="entry name" value="Winged helix' DNA-binding domain"/>
    <property type="match status" value="2"/>
</dbReference>
<dbReference type="InterPro" id="IPR011711">
    <property type="entry name" value="GntR_C"/>
</dbReference>
<keyword evidence="3" id="KW-0804">Transcription</keyword>
<dbReference type="EMBL" id="WUMU01000018">
    <property type="protein sequence ID" value="MXN19486.1"/>
    <property type="molecule type" value="Genomic_DNA"/>
</dbReference>
<keyword evidence="6" id="KW-1185">Reference proteome</keyword>
<dbReference type="RefSeq" id="WP_160895607.1">
    <property type="nucleotide sequence ID" value="NZ_WUMU01000018.1"/>
</dbReference>
<dbReference type="AlphaFoldDB" id="A0A6L7G7U4"/>
<protein>
    <submittedName>
        <fullName evidence="5">GntR family transcriptional regulator</fullName>
    </submittedName>
</protein>
<dbReference type="Proteomes" id="UP000477911">
    <property type="component" value="Unassembled WGS sequence"/>
</dbReference>
<evidence type="ECO:0000256" key="1">
    <source>
        <dbReference type="ARBA" id="ARBA00023015"/>
    </source>
</evidence>
<evidence type="ECO:0000256" key="3">
    <source>
        <dbReference type="ARBA" id="ARBA00023163"/>
    </source>
</evidence>
<dbReference type="Pfam" id="PF00392">
    <property type="entry name" value="GntR"/>
    <property type="match status" value="2"/>
</dbReference>
<accession>A0A6L7G7U4</accession>
<dbReference type="SMART" id="SM00895">
    <property type="entry name" value="FCD"/>
    <property type="match status" value="1"/>
</dbReference>